<dbReference type="SUPFAM" id="SSF51182">
    <property type="entry name" value="RmlC-like cupins"/>
    <property type="match status" value="1"/>
</dbReference>
<dbReference type="EMBL" id="CYSA01000027">
    <property type="protein sequence ID" value="CUH68090.1"/>
    <property type="molecule type" value="Genomic_DNA"/>
</dbReference>
<dbReference type="RefSeq" id="WP_139193600.1">
    <property type="nucleotide sequence ID" value="NZ_CP051181.1"/>
</dbReference>
<dbReference type="GO" id="GO:0016853">
    <property type="term" value="F:isomerase activity"/>
    <property type="evidence" value="ECO:0007669"/>
    <property type="project" value="UniProtKB-KW"/>
</dbReference>
<keyword evidence="1" id="KW-0413">Isomerase</keyword>
<dbReference type="STRING" id="53501.SAMN04488043_104255"/>
<reference evidence="1 2" key="1">
    <citation type="submission" date="2015-09" db="EMBL/GenBank/DDBJ databases">
        <authorList>
            <consortium name="Swine Surveillance"/>
        </authorList>
    </citation>
    <scope>NUCLEOTIDE SEQUENCE [LARGE SCALE GENOMIC DNA]</scope>
    <source>
        <strain evidence="1 2">CECT 4357</strain>
    </source>
</reference>
<gene>
    <name evidence="1" type="ORF">TG4357_03384</name>
</gene>
<dbReference type="Gene3D" id="2.60.120.10">
    <property type="entry name" value="Jelly Rolls"/>
    <property type="match status" value="1"/>
</dbReference>
<organism evidence="1 2">
    <name type="scientific">Thalassovita gelatinovora</name>
    <name type="common">Thalassobius gelatinovorus</name>
    <dbReference type="NCBI Taxonomy" id="53501"/>
    <lineage>
        <taxon>Bacteria</taxon>
        <taxon>Pseudomonadati</taxon>
        <taxon>Pseudomonadota</taxon>
        <taxon>Alphaproteobacteria</taxon>
        <taxon>Rhodobacterales</taxon>
        <taxon>Roseobacteraceae</taxon>
        <taxon>Thalassovita</taxon>
    </lineage>
</organism>
<sequence length="156" mass="17619">MTQTNTHGPDHVEMNPDPAAFDHWPEGMYQEMLGDVDNGCVGSVLVSETDTMRIWHLRIPPGKRCRFHRHVNRYFWTAVVPGKARGFFSSGEIRDVDHFQGETRHFNYGEGDQMLHSVQNIGDSELIFTTVEFIDGPNAPLPVPDSVRLAAQGNQK</sequence>
<evidence type="ECO:0000313" key="1">
    <source>
        <dbReference type="EMBL" id="CUH68090.1"/>
    </source>
</evidence>
<dbReference type="OrthoDB" id="9800684at2"/>
<keyword evidence="2" id="KW-1185">Reference proteome</keyword>
<evidence type="ECO:0000313" key="2">
    <source>
        <dbReference type="Proteomes" id="UP000051587"/>
    </source>
</evidence>
<dbReference type="AlphaFoldDB" id="A0A0N7LW47"/>
<dbReference type="InterPro" id="IPR011051">
    <property type="entry name" value="RmlC_Cupin_sf"/>
</dbReference>
<name>A0A0N7LW47_THAGE</name>
<protein>
    <submittedName>
        <fullName evidence="1">Thermophilic glucose-6-phosphate isomerase</fullName>
    </submittedName>
</protein>
<dbReference type="Proteomes" id="UP000051587">
    <property type="component" value="Unassembled WGS sequence"/>
</dbReference>
<accession>A0A0N7LW47</accession>
<dbReference type="InterPro" id="IPR014710">
    <property type="entry name" value="RmlC-like_jellyroll"/>
</dbReference>
<proteinExistence type="predicted"/>